<dbReference type="SUPFAM" id="SSF81383">
    <property type="entry name" value="F-box domain"/>
    <property type="match status" value="1"/>
</dbReference>
<dbReference type="OrthoDB" id="2322499at2759"/>
<protein>
    <recommendedName>
        <fullName evidence="2">F-box domain-containing protein</fullName>
    </recommendedName>
</protein>
<feature type="compositionally biased region" description="Basic and acidic residues" evidence="1">
    <location>
        <begin position="8"/>
        <end position="17"/>
    </location>
</feature>
<accession>A0A074SMP0</accession>
<sequence>MSDQPNVSKEEHQEDNQQRAPKRARTSASSQSAPKKRVKGRQGGLQGIMKMPIEIFMEIAPYVNPGDLVSLIRTSKFFRGMLLDRSAVLVWQRSLNNVPDLPPCPTGMVEPQYAALMFTKNCTICGAQAVSSKLDPYLRVRLCRSCRDRELTERSPYFFYPGSGNTIPFTLLIKKFRKSYHKNPAYLLRVQEQEYERKKMEFISKGDNEGRNKWQKEQLAAWETQQKEGDGLLEYINSVAESRSSELHDTKVERREQIHERLKTLGWDEKYFEFWRGSDSARKQWHSLLEAPKPLTERTWTNIVDKLTQLLEENRPQIDEHERKGRLRSRLTCLQDLLRKFNARTNPHRAIVGALQQPSGSTGLLKINHPSVMLDPPFPSECVLAGWDSLTDLYMEEHSTERVEELFNERQKIIGQQLSGWRTKVEDHLVEQYTSSFAEGTDSRSTILTIKGSPDSTKDLSENTRFLLRADTVFMKAGIPTCYIEVDQEHGPVCNTVHFPDISPIQNYAVFYHDEPVPDLNKDTRELEPYVRHAGKEAIIKALLRELGMPDVSHVELVQMGGVFVCGRCNLSQAMEWHEIVSHYHLKRREWVGGRYVHSDFTTKHPVVIRSAHDLAPGISSRPLVHIGTSIDTVLNTVARCLICHKFDPYVGARFDSLERLKEHMVEIHDAPEPVEGLHFLPESRFMDMFQGGFSSHRGDWEERWDEYYNAQSASNSADR</sequence>
<dbReference type="STRING" id="1423351.A0A074SMP0"/>
<dbReference type="AlphaFoldDB" id="A0A074SMP0"/>
<evidence type="ECO:0000313" key="4">
    <source>
        <dbReference type="Proteomes" id="UP000027456"/>
    </source>
</evidence>
<feature type="domain" description="F-box" evidence="2">
    <location>
        <begin position="45"/>
        <end position="94"/>
    </location>
</feature>
<feature type="region of interest" description="Disordered" evidence="1">
    <location>
        <begin position="1"/>
        <end position="43"/>
    </location>
</feature>
<dbReference type="Proteomes" id="UP000027456">
    <property type="component" value="Unassembled WGS sequence"/>
</dbReference>
<evidence type="ECO:0000259" key="2">
    <source>
        <dbReference type="PROSITE" id="PS50181"/>
    </source>
</evidence>
<dbReference type="EMBL" id="AZST01000179">
    <property type="protein sequence ID" value="KEP51292.1"/>
    <property type="molecule type" value="Genomic_DNA"/>
</dbReference>
<evidence type="ECO:0000313" key="3">
    <source>
        <dbReference type="EMBL" id="KEP51292.1"/>
    </source>
</evidence>
<dbReference type="PROSITE" id="PS50181">
    <property type="entry name" value="FBOX"/>
    <property type="match status" value="1"/>
</dbReference>
<name>A0A074SMP0_9AGAM</name>
<comment type="caution">
    <text evidence="3">The sequence shown here is derived from an EMBL/GenBank/DDBJ whole genome shotgun (WGS) entry which is preliminary data.</text>
</comment>
<organism evidence="3 4">
    <name type="scientific">Rhizoctonia solani 123E</name>
    <dbReference type="NCBI Taxonomy" id="1423351"/>
    <lineage>
        <taxon>Eukaryota</taxon>
        <taxon>Fungi</taxon>
        <taxon>Dikarya</taxon>
        <taxon>Basidiomycota</taxon>
        <taxon>Agaricomycotina</taxon>
        <taxon>Agaricomycetes</taxon>
        <taxon>Cantharellales</taxon>
        <taxon>Ceratobasidiaceae</taxon>
        <taxon>Rhizoctonia</taxon>
    </lineage>
</organism>
<dbReference type="InterPro" id="IPR036047">
    <property type="entry name" value="F-box-like_dom_sf"/>
</dbReference>
<evidence type="ECO:0000256" key="1">
    <source>
        <dbReference type="SAM" id="MobiDB-lite"/>
    </source>
</evidence>
<reference evidence="3 4" key="1">
    <citation type="submission" date="2013-12" db="EMBL/GenBank/DDBJ databases">
        <authorList>
            <person name="Cubeta M."/>
            <person name="Pakala S."/>
            <person name="Fedorova N."/>
            <person name="Thomas E."/>
            <person name="Dean R."/>
            <person name="Jabaji S."/>
            <person name="Neate S."/>
            <person name="Toda T."/>
            <person name="Tavantzis S."/>
            <person name="Vilgalys R."/>
            <person name="Bharathan N."/>
            <person name="Pakala S."/>
            <person name="Losada L.S."/>
            <person name="Zafar N."/>
            <person name="Nierman W."/>
        </authorList>
    </citation>
    <scope>NUCLEOTIDE SEQUENCE [LARGE SCALE GENOMIC DNA]</scope>
    <source>
        <strain evidence="3 4">123E</strain>
    </source>
</reference>
<proteinExistence type="predicted"/>
<gene>
    <name evidence="3" type="ORF">V565_064120</name>
</gene>
<dbReference type="InterPro" id="IPR001810">
    <property type="entry name" value="F-box_dom"/>
</dbReference>
<keyword evidence="4" id="KW-1185">Reference proteome</keyword>
<dbReference type="HOGENOM" id="CLU_010790_1_0_1"/>